<keyword evidence="1" id="KW-1133">Transmembrane helix</keyword>
<proteinExistence type="predicted"/>
<dbReference type="GO" id="GO:0012505">
    <property type="term" value="C:endomembrane system"/>
    <property type="evidence" value="ECO:0007669"/>
    <property type="project" value="UniProtKB-SubCell"/>
</dbReference>
<accession>A0A0F9CW25</accession>
<protein>
    <recommendedName>
        <fullName evidence="3">Electron transport complex subunit RsxA</fullName>
    </recommendedName>
</protein>
<name>A0A0F9CW25_9ZZZZ</name>
<evidence type="ECO:0008006" key="3">
    <source>
        <dbReference type="Google" id="ProtNLM"/>
    </source>
</evidence>
<evidence type="ECO:0000256" key="1">
    <source>
        <dbReference type="SAM" id="Phobius"/>
    </source>
</evidence>
<keyword evidence="1" id="KW-0812">Transmembrane</keyword>
<dbReference type="GO" id="GO:0016020">
    <property type="term" value="C:membrane"/>
    <property type="evidence" value="ECO:0007669"/>
    <property type="project" value="InterPro"/>
</dbReference>
<feature type="non-terminal residue" evidence="2">
    <location>
        <position position="1"/>
    </location>
</feature>
<evidence type="ECO:0000313" key="2">
    <source>
        <dbReference type="EMBL" id="KKL09831.1"/>
    </source>
</evidence>
<comment type="caution">
    <text evidence="2">The sequence shown here is derived from an EMBL/GenBank/DDBJ whole genome shotgun (WGS) entry which is preliminary data.</text>
</comment>
<organism evidence="2">
    <name type="scientific">marine sediment metagenome</name>
    <dbReference type="NCBI Taxonomy" id="412755"/>
    <lineage>
        <taxon>unclassified sequences</taxon>
        <taxon>metagenomes</taxon>
        <taxon>ecological metagenomes</taxon>
    </lineage>
</organism>
<reference evidence="2" key="1">
    <citation type="journal article" date="2015" name="Nature">
        <title>Complex archaea that bridge the gap between prokaryotes and eukaryotes.</title>
        <authorList>
            <person name="Spang A."/>
            <person name="Saw J.H."/>
            <person name="Jorgensen S.L."/>
            <person name="Zaremba-Niedzwiedzka K."/>
            <person name="Martijn J."/>
            <person name="Lind A.E."/>
            <person name="van Eijk R."/>
            <person name="Schleper C."/>
            <person name="Guy L."/>
            <person name="Ettema T.J."/>
        </authorList>
    </citation>
    <scope>NUCLEOTIDE SEQUENCE</scope>
</reference>
<feature type="transmembrane region" description="Helical" evidence="1">
    <location>
        <begin position="20"/>
        <end position="41"/>
    </location>
</feature>
<dbReference type="AlphaFoldDB" id="A0A0F9CW25"/>
<dbReference type="EMBL" id="LAZR01042311">
    <property type="protein sequence ID" value="KKL09831.1"/>
    <property type="molecule type" value="Genomic_DNA"/>
</dbReference>
<sequence length="43" mass="4475">LSSIREKLDVADVPGPFKGTPIAFIVTALIALAFTGFTGLITL</sequence>
<gene>
    <name evidence="2" type="ORF">LCGC14_2561940</name>
</gene>
<keyword evidence="1" id="KW-0472">Membrane</keyword>